<reference evidence="4 5" key="1">
    <citation type="submission" date="2015-07" db="EMBL/GenBank/DDBJ databases">
        <title>Emmonsia species relationships and genome sequence.</title>
        <authorList>
            <consortium name="The Broad Institute Genomics Platform"/>
            <person name="Cuomo C.A."/>
            <person name="Munoz J.F."/>
            <person name="Imamovic A."/>
            <person name="Priest M.E."/>
            <person name="Young S."/>
            <person name="Clay O.K."/>
            <person name="McEwen J.G."/>
        </authorList>
    </citation>
    <scope>NUCLEOTIDE SEQUENCE [LARGE SCALE GENOMIC DNA]</scope>
    <source>
        <strain evidence="4 5">UAMH 9510</strain>
    </source>
</reference>
<dbReference type="InterPro" id="IPR001878">
    <property type="entry name" value="Znf_CCHC"/>
</dbReference>
<name>A0A1J9P9T8_9EURO</name>
<dbReference type="AlphaFoldDB" id="A0A1J9P9T8"/>
<evidence type="ECO:0000256" key="1">
    <source>
        <dbReference type="PROSITE-ProRule" id="PRU00047"/>
    </source>
</evidence>
<dbReference type="EMBL" id="LGRN01000309">
    <property type="protein sequence ID" value="OJD13337.1"/>
    <property type="molecule type" value="Genomic_DNA"/>
</dbReference>
<organism evidence="4 5">
    <name type="scientific">Emergomyces pasteurianus Ep9510</name>
    <dbReference type="NCBI Taxonomy" id="1447872"/>
    <lineage>
        <taxon>Eukaryota</taxon>
        <taxon>Fungi</taxon>
        <taxon>Dikarya</taxon>
        <taxon>Ascomycota</taxon>
        <taxon>Pezizomycotina</taxon>
        <taxon>Eurotiomycetes</taxon>
        <taxon>Eurotiomycetidae</taxon>
        <taxon>Onygenales</taxon>
        <taxon>Ajellomycetaceae</taxon>
        <taxon>Emergomyces</taxon>
    </lineage>
</organism>
<dbReference type="Proteomes" id="UP000182235">
    <property type="component" value="Unassembled WGS sequence"/>
</dbReference>
<keyword evidence="5" id="KW-1185">Reference proteome</keyword>
<feature type="compositionally biased region" description="Pro residues" evidence="2">
    <location>
        <begin position="183"/>
        <end position="192"/>
    </location>
</feature>
<accession>A0A1J9P9T8</accession>
<keyword evidence="1" id="KW-0863">Zinc-finger</keyword>
<feature type="compositionally biased region" description="Basic and acidic residues" evidence="2">
    <location>
        <begin position="208"/>
        <end position="219"/>
    </location>
</feature>
<feature type="compositionally biased region" description="Polar residues" evidence="2">
    <location>
        <begin position="38"/>
        <end position="61"/>
    </location>
</feature>
<feature type="region of interest" description="Disordered" evidence="2">
    <location>
        <begin position="390"/>
        <end position="687"/>
    </location>
</feature>
<keyword evidence="1" id="KW-0862">Zinc</keyword>
<evidence type="ECO:0000313" key="5">
    <source>
        <dbReference type="Proteomes" id="UP000182235"/>
    </source>
</evidence>
<comment type="caution">
    <text evidence="4">The sequence shown here is derived from an EMBL/GenBank/DDBJ whole genome shotgun (WGS) entry which is preliminary data.</text>
</comment>
<dbReference type="GO" id="GO:0008270">
    <property type="term" value="F:zinc ion binding"/>
    <property type="evidence" value="ECO:0007669"/>
    <property type="project" value="UniProtKB-KW"/>
</dbReference>
<dbReference type="SUPFAM" id="SSF57756">
    <property type="entry name" value="Retrovirus zinc finger-like domains"/>
    <property type="match status" value="1"/>
</dbReference>
<gene>
    <name evidence="4" type="ORF">AJ78_06193</name>
</gene>
<feature type="compositionally biased region" description="Basic and acidic residues" evidence="2">
    <location>
        <begin position="530"/>
        <end position="541"/>
    </location>
</feature>
<protein>
    <recommendedName>
        <fullName evidence="3">CCHC-type domain-containing protein</fullName>
    </recommendedName>
</protein>
<sequence length="687" mass="78005">MASYAVPGDTMQPFHPQPVPSLNHKQRGQKHSRKGKNRQNNNFTSNTDGPPKSSQQQSCFNCGSLEHWAQQCPEPRREFPAGSTKPGRPPKRQKTTGSHNPYFAGEQHYNHPHKPPQRGYTHPPVAHPGYQPLPMANSPYGPPTLISHPHSAGPWPHDASPPHFNSPHSYGLPTPMRGYGPQFPSPSSPMPPHQGYFPPQYSPQYGEPEYHRKSFDRHQQNLPHGGNNRQSRKKWRRSDNVPTISPPIEPWMEELQSLDIPDSSTSQGEIVWRPANQVARPLPSTFDERDDVGMLPPFASLPPGMSVSKYILDKGPEEFVANIRNTEDWPFMMSDPIFLEISIDCELIPIEELIARRKLIFETHRIEQPPSDGAAKDDTTEASDYKEAIQCDEAREEDEYPEREVSIPNSNEGHQDGTVRGRQSSECSPSPACTPEASYRDDTPSPSSQRADNTESFEENVFPGAGEYPTSPMSTTDYGHHNSRDPQNSKQIHSIKPGKGRSNDKRRNQRSQWDRRQQMEGPNRKAVQQEGRRNPPSDRRGGRGGHLNSQDRRMPKQPQFKGTPKPKAKKGLNNRGHPPNHGNSVARNHKNRDNKFGLDGNADRDHTNNPYEHQRSEVHSKVEQIKLQKPHGAHDQFGTEQNSRKRSRQEESLTKPEEPRRQEDDITPKIKRRQPHVAEAYRYGIRQ</sequence>
<dbReference type="GO" id="GO:0003676">
    <property type="term" value="F:nucleic acid binding"/>
    <property type="evidence" value="ECO:0007669"/>
    <property type="project" value="InterPro"/>
</dbReference>
<dbReference type="InterPro" id="IPR036875">
    <property type="entry name" value="Znf_CCHC_sf"/>
</dbReference>
<evidence type="ECO:0000259" key="3">
    <source>
        <dbReference type="PROSITE" id="PS50158"/>
    </source>
</evidence>
<feature type="compositionally biased region" description="Basic and acidic residues" evidence="2">
    <location>
        <begin position="501"/>
        <end position="518"/>
    </location>
</feature>
<dbReference type="VEuPathDB" id="FungiDB:AJ78_06193"/>
<dbReference type="OrthoDB" id="5431222at2759"/>
<dbReference type="PROSITE" id="PS50158">
    <property type="entry name" value="ZF_CCHC"/>
    <property type="match status" value="1"/>
</dbReference>
<dbReference type="Gene3D" id="4.10.60.10">
    <property type="entry name" value="Zinc finger, CCHC-type"/>
    <property type="match status" value="1"/>
</dbReference>
<feature type="compositionally biased region" description="Basic and acidic residues" evidence="2">
    <location>
        <begin position="648"/>
        <end position="668"/>
    </location>
</feature>
<feature type="compositionally biased region" description="Basic residues" evidence="2">
    <location>
        <begin position="24"/>
        <end position="37"/>
    </location>
</feature>
<dbReference type="SMART" id="SM00343">
    <property type="entry name" value="ZnF_C2HC"/>
    <property type="match status" value="1"/>
</dbReference>
<evidence type="ECO:0000256" key="2">
    <source>
        <dbReference type="SAM" id="MobiDB-lite"/>
    </source>
</evidence>
<feature type="domain" description="CCHC-type" evidence="3">
    <location>
        <begin position="59"/>
        <end position="74"/>
    </location>
</feature>
<keyword evidence="1" id="KW-0479">Metal-binding</keyword>
<feature type="compositionally biased region" description="Basic and acidic residues" evidence="2">
    <location>
        <begin position="591"/>
        <end position="626"/>
    </location>
</feature>
<proteinExistence type="predicted"/>
<feature type="region of interest" description="Disordered" evidence="2">
    <location>
        <begin position="1"/>
        <end position="247"/>
    </location>
</feature>
<dbReference type="Pfam" id="PF00098">
    <property type="entry name" value="zf-CCHC"/>
    <property type="match status" value="1"/>
</dbReference>
<dbReference type="STRING" id="1447872.A0A1J9P9T8"/>
<evidence type="ECO:0000313" key="4">
    <source>
        <dbReference type="EMBL" id="OJD13337.1"/>
    </source>
</evidence>